<name>A0ABW4PBA5_9NOCA</name>
<evidence type="ECO:0000313" key="2">
    <source>
        <dbReference type="EMBL" id="MFD1815029.1"/>
    </source>
</evidence>
<dbReference type="RefSeq" id="WP_378487479.1">
    <property type="nucleotide sequence ID" value="NZ_JBHUFB010000020.1"/>
</dbReference>
<evidence type="ECO:0000256" key="1">
    <source>
        <dbReference type="SAM" id="Phobius"/>
    </source>
</evidence>
<organism evidence="2 3">
    <name type="scientific">Rhodococcus gannanensis</name>
    <dbReference type="NCBI Taxonomy" id="1960308"/>
    <lineage>
        <taxon>Bacteria</taxon>
        <taxon>Bacillati</taxon>
        <taxon>Actinomycetota</taxon>
        <taxon>Actinomycetes</taxon>
        <taxon>Mycobacteriales</taxon>
        <taxon>Nocardiaceae</taxon>
        <taxon>Rhodococcus</taxon>
    </lineage>
</organism>
<keyword evidence="1" id="KW-0812">Transmembrane</keyword>
<feature type="transmembrane region" description="Helical" evidence="1">
    <location>
        <begin position="97"/>
        <end position="118"/>
    </location>
</feature>
<feature type="transmembrane region" description="Helical" evidence="1">
    <location>
        <begin position="24"/>
        <end position="51"/>
    </location>
</feature>
<sequence length="123" mass="13080">MTSRPPVPPPRSPNPLRNRRRADAAATAVLSVAVLVLAFYAFVLAALFQMATVNCRDDCRLGAVYTATVFAWTGIVVALVTAGAGIARSHRRGGWMFLWPIAAAVVIVATWMIGVVVVETAVS</sequence>
<reference evidence="3" key="1">
    <citation type="journal article" date="2019" name="Int. J. Syst. Evol. Microbiol.">
        <title>The Global Catalogue of Microorganisms (GCM) 10K type strain sequencing project: providing services to taxonomists for standard genome sequencing and annotation.</title>
        <authorList>
            <consortium name="The Broad Institute Genomics Platform"/>
            <consortium name="The Broad Institute Genome Sequencing Center for Infectious Disease"/>
            <person name="Wu L."/>
            <person name="Ma J."/>
        </authorList>
    </citation>
    <scope>NUCLEOTIDE SEQUENCE [LARGE SCALE GENOMIC DNA]</scope>
    <source>
        <strain evidence="3">DT72</strain>
    </source>
</reference>
<gene>
    <name evidence="2" type="ORF">ACFSJG_22655</name>
</gene>
<keyword evidence="3" id="KW-1185">Reference proteome</keyword>
<feature type="transmembrane region" description="Helical" evidence="1">
    <location>
        <begin position="63"/>
        <end position="85"/>
    </location>
</feature>
<dbReference type="Proteomes" id="UP001597286">
    <property type="component" value="Unassembled WGS sequence"/>
</dbReference>
<accession>A0ABW4PBA5</accession>
<comment type="caution">
    <text evidence="2">The sequence shown here is derived from an EMBL/GenBank/DDBJ whole genome shotgun (WGS) entry which is preliminary data.</text>
</comment>
<protein>
    <recommendedName>
        <fullName evidence="4">Integral membrane protein</fullName>
    </recommendedName>
</protein>
<keyword evidence="1" id="KW-1133">Transmembrane helix</keyword>
<evidence type="ECO:0000313" key="3">
    <source>
        <dbReference type="Proteomes" id="UP001597286"/>
    </source>
</evidence>
<keyword evidence="1" id="KW-0472">Membrane</keyword>
<proteinExistence type="predicted"/>
<dbReference type="EMBL" id="JBHUFB010000020">
    <property type="protein sequence ID" value="MFD1815029.1"/>
    <property type="molecule type" value="Genomic_DNA"/>
</dbReference>
<evidence type="ECO:0008006" key="4">
    <source>
        <dbReference type="Google" id="ProtNLM"/>
    </source>
</evidence>